<organism evidence="2 3">
    <name type="scientific">Trichuris muris</name>
    <name type="common">Mouse whipworm</name>
    <dbReference type="NCBI Taxonomy" id="70415"/>
    <lineage>
        <taxon>Eukaryota</taxon>
        <taxon>Metazoa</taxon>
        <taxon>Ecdysozoa</taxon>
        <taxon>Nematoda</taxon>
        <taxon>Enoplea</taxon>
        <taxon>Dorylaimia</taxon>
        <taxon>Trichinellida</taxon>
        <taxon>Trichuridae</taxon>
        <taxon>Trichuris</taxon>
    </lineage>
</organism>
<sequence>MDISELPVELTCPTLQLIALLGLDVHNNAAHKSIWDALMMNRRPDRRPLNFQLASGSQHFLDLKAKEHLEDSADTGILKTTWMQKHLQQVPAVLVLFVDLDWNHPSWTEKVAECASKIKSIRQNSRGRNPYLALVLLQPVATLPTDEAATQKAAELCSACELSSKLLFILPQSDRLFGYILRLEHAFFEIAQNYYQNELKMAKTKKDALSRSVSQRLYVRYSFKQGFFSELCQDPLGALRYYKQAYQMLLEIEPAEHAVTELKVIGGFLTYKICNLCFKHNKPIDSLSHFRRHIDYFKGKTGTYEVEFEHFAWLARQFWVFADLFEAAVQKGLVTGQTQHPGFYYQTAAEYMIQRKELGRTTVSLASDGQTDGTWPPVKYYGQRLPGEADHASMAVYKAALRKYLYRHEASVNYSSIILLLLSNALSQFKKHSSARMKLVVMVRIAEQYFYQEEFELSLQVLSHALSNFRKGRWWPLMKACVALGLRCAFATADMKAYVRFSLEALHPLMNFTVEERHRIYSNLLRIVSSALPELESMLSHSAARKAVNSWQSQLEDKSFMLIPMDDLLGCISVDCCFSASEVFVGTEVLFRIDAVLLAPEKMHVFKIAVKFNNQAYSSSFAIDQCGVFLEPGVVRTFCHKICPPAEHVDTELKPIAISIDLGGVDSKVYVSLLWENFTQENRIHSASINCGRYVNVPVARSLRILPAPLKVDLEYDDNATTFVDEVRSFAVGIRSREDFALPHLRLTAKPERVADSTVCTFGVSAGAVSLSEVSVNTSVGPKSRSEATLFLCFQQAQDADFAVHLELSYMGNPGADDAKKNVYLLKTGTIFFKPRSVFAVNSSVLSLLGDKLSCLVLQEESLLRIRIENVANTPITVQKAVLQLSEVISLQEPDDETCFSDVTLREGDEYVGLAPIVPRFASAEAVGLGCVLLFWRRTCDPVGKQFTTKLPLLRLPVEACPVLLHCCTPAFGILGQPFPLVFSLVNTTANEIRASISVEVSERFTFYSGIQKDIVIIAPAKTETVTLNVLPLLTGSIPLPRLRISLLNAEPENFTQLCQRNVTSAILVLPNSCDTSDKQENFA</sequence>
<accession>A0A5S6QQT5</accession>
<evidence type="ECO:0000313" key="3">
    <source>
        <dbReference type="WBParaSite" id="TMUE_2000009529.1"/>
    </source>
</evidence>
<dbReference type="WBParaSite" id="TMUE_2000009529.1">
    <property type="protein sequence ID" value="TMUE_2000009529.1"/>
    <property type="gene ID" value="WBGene00286940"/>
</dbReference>
<evidence type="ECO:0000313" key="2">
    <source>
        <dbReference type="Proteomes" id="UP000046395"/>
    </source>
</evidence>
<dbReference type="PANTHER" id="PTHR14374:SF0">
    <property type="entry name" value="TRAFFICKING PROTEIN PARTICLE COMPLEX SUBUNIT 11"/>
    <property type="match status" value="1"/>
</dbReference>
<proteinExistence type="predicted"/>
<dbReference type="Proteomes" id="UP000046395">
    <property type="component" value="Unassembled WGS sequence"/>
</dbReference>
<dbReference type="Pfam" id="PF11817">
    <property type="entry name" value="Foie-gras_1"/>
    <property type="match status" value="1"/>
</dbReference>
<name>A0A5S6QQT5_TRIMR</name>
<evidence type="ECO:0000259" key="1">
    <source>
        <dbReference type="Pfam" id="PF11817"/>
    </source>
</evidence>
<dbReference type="AlphaFoldDB" id="A0A5S6QQT5"/>
<keyword evidence="2" id="KW-1185">Reference proteome</keyword>
<protein>
    <submittedName>
        <fullName evidence="3">Foie-gras_1 domain-containing protein</fullName>
    </submittedName>
</protein>
<dbReference type="InterPro" id="IPR021773">
    <property type="entry name" value="TPC11"/>
</dbReference>
<dbReference type="STRING" id="70415.A0A5S6QQT5"/>
<reference evidence="3" key="1">
    <citation type="submission" date="2019-12" db="UniProtKB">
        <authorList>
            <consortium name="WormBaseParasite"/>
        </authorList>
    </citation>
    <scope>IDENTIFICATION</scope>
</reference>
<feature type="domain" description="Trafficking protein particle complex subunit 11" evidence="1">
    <location>
        <begin position="260"/>
        <end position="507"/>
    </location>
</feature>
<dbReference type="PANTHER" id="PTHR14374">
    <property type="entry name" value="FOIE GRAS"/>
    <property type="match status" value="1"/>
</dbReference>